<dbReference type="Pfam" id="PF01753">
    <property type="entry name" value="zf-MYND"/>
    <property type="match status" value="1"/>
</dbReference>
<feature type="domain" description="MYND-type" evidence="5">
    <location>
        <begin position="378"/>
        <end position="415"/>
    </location>
</feature>
<dbReference type="AlphaFoldDB" id="A0AAD6TU09"/>
<gene>
    <name evidence="6" type="ORF">B0H15DRAFT_858273</name>
</gene>
<evidence type="ECO:0000313" key="6">
    <source>
        <dbReference type="EMBL" id="KAJ7079575.1"/>
    </source>
</evidence>
<name>A0AAD6TU09_9AGAR</name>
<organism evidence="6 7">
    <name type="scientific">Mycena belliarum</name>
    <dbReference type="NCBI Taxonomy" id="1033014"/>
    <lineage>
        <taxon>Eukaryota</taxon>
        <taxon>Fungi</taxon>
        <taxon>Dikarya</taxon>
        <taxon>Basidiomycota</taxon>
        <taxon>Agaricomycotina</taxon>
        <taxon>Agaricomycetes</taxon>
        <taxon>Agaricomycetidae</taxon>
        <taxon>Agaricales</taxon>
        <taxon>Marasmiineae</taxon>
        <taxon>Mycenaceae</taxon>
        <taxon>Mycena</taxon>
    </lineage>
</organism>
<comment type="caution">
    <text evidence="6">The sequence shown here is derived from an EMBL/GenBank/DDBJ whole genome shotgun (WGS) entry which is preliminary data.</text>
</comment>
<evidence type="ECO:0000259" key="5">
    <source>
        <dbReference type="PROSITE" id="PS50865"/>
    </source>
</evidence>
<dbReference type="PROSITE" id="PS50865">
    <property type="entry name" value="ZF_MYND_2"/>
    <property type="match status" value="1"/>
</dbReference>
<protein>
    <recommendedName>
        <fullName evidence="5">MYND-type domain-containing protein</fullName>
    </recommendedName>
</protein>
<sequence>MPPRKPSTAEEISRLAAKMRVADPDRDNGDFASLTTNDAMSWLMGFGQIKEIDPKMKAARNPQELREMAVEKLRIALWDMQRFDYLFPDRVYSKTPNFKIARLESWPKWKEPHKEVRAGGMGTQKFDGFKDAERLNSYIMTHYNMMAFTQPELVQGLSMNPPKGPAGNWIGVKKIMGHAALDITGEGGRDTPFVVYFQRDILLIMEILDVKRVSWPEPGPKFFKHLQESQEVKFGTDPGAPLVPMMQTPKIPLVVVRYSYLEGRPKGGSQFTLHLESRLREILPPGTSNDKVRVELERHLSSGEEMAEEHLLMFARLLSHNADLVDKEWVEDQQSHWNIQKDVKSETRISFFTPCLRPRFRAVEEIETGKAPTPYTQCGACNKEAKKTMCGSCRAVCYCSPECAKANWPEHKADCKTSKKILNDPASLPKDTLYIPVRAFVPWVADFGFANEQEAVKMGGPVIAENPRNEYGTERFICRAILPNAGKAQWDPHQGKVVYYDRGGGTAVLWDRRRSIIVRLAPEEPPQALKSGIVIPFHDAGYQQFRQVLQKHGIQGQLLYVWVRRVGDCIEVDLKDIPDQRSIQWD</sequence>
<dbReference type="EMBL" id="JARJCN010000059">
    <property type="protein sequence ID" value="KAJ7079575.1"/>
    <property type="molecule type" value="Genomic_DNA"/>
</dbReference>
<accession>A0AAD6TU09</accession>
<evidence type="ECO:0000256" key="3">
    <source>
        <dbReference type="ARBA" id="ARBA00022833"/>
    </source>
</evidence>
<evidence type="ECO:0000256" key="2">
    <source>
        <dbReference type="ARBA" id="ARBA00022771"/>
    </source>
</evidence>
<proteinExistence type="predicted"/>
<dbReference type="SUPFAM" id="SSF144232">
    <property type="entry name" value="HIT/MYND zinc finger-like"/>
    <property type="match status" value="1"/>
</dbReference>
<keyword evidence="7" id="KW-1185">Reference proteome</keyword>
<dbReference type="InterPro" id="IPR002893">
    <property type="entry name" value="Znf_MYND"/>
</dbReference>
<evidence type="ECO:0000256" key="1">
    <source>
        <dbReference type="ARBA" id="ARBA00022723"/>
    </source>
</evidence>
<evidence type="ECO:0000256" key="4">
    <source>
        <dbReference type="PROSITE-ProRule" id="PRU00134"/>
    </source>
</evidence>
<keyword evidence="3" id="KW-0862">Zinc</keyword>
<reference evidence="6" key="1">
    <citation type="submission" date="2023-03" db="EMBL/GenBank/DDBJ databases">
        <title>Massive genome expansion in bonnet fungi (Mycena s.s.) driven by repeated elements and novel gene families across ecological guilds.</title>
        <authorList>
            <consortium name="Lawrence Berkeley National Laboratory"/>
            <person name="Harder C.B."/>
            <person name="Miyauchi S."/>
            <person name="Viragh M."/>
            <person name="Kuo A."/>
            <person name="Thoen E."/>
            <person name="Andreopoulos B."/>
            <person name="Lu D."/>
            <person name="Skrede I."/>
            <person name="Drula E."/>
            <person name="Henrissat B."/>
            <person name="Morin E."/>
            <person name="Kohler A."/>
            <person name="Barry K."/>
            <person name="LaButti K."/>
            <person name="Morin E."/>
            <person name="Salamov A."/>
            <person name="Lipzen A."/>
            <person name="Mereny Z."/>
            <person name="Hegedus B."/>
            <person name="Baldrian P."/>
            <person name="Stursova M."/>
            <person name="Weitz H."/>
            <person name="Taylor A."/>
            <person name="Grigoriev I.V."/>
            <person name="Nagy L.G."/>
            <person name="Martin F."/>
            <person name="Kauserud H."/>
        </authorList>
    </citation>
    <scope>NUCLEOTIDE SEQUENCE</scope>
    <source>
        <strain evidence="6">CBHHK173m</strain>
    </source>
</reference>
<dbReference type="GO" id="GO:0008270">
    <property type="term" value="F:zinc ion binding"/>
    <property type="evidence" value="ECO:0007669"/>
    <property type="project" value="UniProtKB-KW"/>
</dbReference>
<dbReference type="Proteomes" id="UP001222325">
    <property type="component" value="Unassembled WGS sequence"/>
</dbReference>
<dbReference type="Gene3D" id="6.10.140.2220">
    <property type="match status" value="1"/>
</dbReference>
<dbReference type="PROSITE" id="PS01360">
    <property type="entry name" value="ZF_MYND_1"/>
    <property type="match status" value="1"/>
</dbReference>
<evidence type="ECO:0000313" key="7">
    <source>
        <dbReference type="Proteomes" id="UP001222325"/>
    </source>
</evidence>
<keyword evidence="1" id="KW-0479">Metal-binding</keyword>
<keyword evidence="2 4" id="KW-0863">Zinc-finger</keyword>